<name>A0ABQ3EXM6_9ACTN</name>
<evidence type="ECO:0000313" key="2">
    <source>
        <dbReference type="EMBL" id="GHB60563.1"/>
    </source>
</evidence>
<comment type="caution">
    <text evidence="2">The sequence shown here is derived from an EMBL/GenBank/DDBJ whole genome shotgun (WGS) entry which is preliminary data.</text>
</comment>
<reference evidence="3" key="1">
    <citation type="journal article" date="2019" name="Int. J. Syst. Evol. Microbiol.">
        <title>The Global Catalogue of Microorganisms (GCM) 10K type strain sequencing project: providing services to taxonomists for standard genome sequencing and annotation.</title>
        <authorList>
            <consortium name="The Broad Institute Genomics Platform"/>
            <consortium name="The Broad Institute Genome Sequencing Center for Infectious Disease"/>
            <person name="Wu L."/>
            <person name="Ma J."/>
        </authorList>
    </citation>
    <scope>NUCLEOTIDE SEQUENCE [LARGE SCALE GENOMIC DNA]</scope>
    <source>
        <strain evidence="3">JCM 4738</strain>
    </source>
</reference>
<dbReference type="EMBL" id="BMVP01000005">
    <property type="protein sequence ID" value="GHB60563.1"/>
    <property type="molecule type" value="Genomic_DNA"/>
</dbReference>
<keyword evidence="1" id="KW-0472">Membrane</keyword>
<evidence type="ECO:0000313" key="3">
    <source>
        <dbReference type="Proteomes" id="UP000642673"/>
    </source>
</evidence>
<keyword evidence="3" id="KW-1185">Reference proteome</keyword>
<proteinExistence type="predicted"/>
<protein>
    <submittedName>
        <fullName evidence="2">Uncharacterized protein</fullName>
    </submittedName>
</protein>
<sequence>MGKWWIYAALFLGAATCFFLEYVVKVHGGPFLHELLRVVGDALIVAFILGIAGDFYLKYKFGEEVMKKAVRDVMAEMLGFLRGGQPVELRKAVSRFAGQSIYVRSTRIRVNFSWAHKDRVMRLDVSVKVKGTCIDDNGYLPRGPLWSVASIRGYETTYLHYSLHCPVADINVSEDNPAELVPFTTLSPHRLSLNQQDLLTHRVPHGAYIPPGETFDHGRSIRTFLRATGFVPLMHSDFAILFRLELTGEALPGLEVSVFHPMSEVGEQEWHYVGEDPVPVREWHNVTPGQATIVSWRPRDNSAAGVS</sequence>
<evidence type="ECO:0000256" key="1">
    <source>
        <dbReference type="SAM" id="Phobius"/>
    </source>
</evidence>
<accession>A0ABQ3EXM6</accession>
<dbReference type="RefSeq" id="WP_190184930.1">
    <property type="nucleotide sequence ID" value="NZ_BMVP01000005.1"/>
</dbReference>
<gene>
    <name evidence="2" type="ORF">GCM10010347_33270</name>
</gene>
<feature type="transmembrane region" description="Helical" evidence="1">
    <location>
        <begin position="38"/>
        <end position="57"/>
    </location>
</feature>
<organism evidence="2 3">
    <name type="scientific">Streptomyces cirratus</name>
    <dbReference type="NCBI Taxonomy" id="68187"/>
    <lineage>
        <taxon>Bacteria</taxon>
        <taxon>Bacillati</taxon>
        <taxon>Actinomycetota</taxon>
        <taxon>Actinomycetes</taxon>
        <taxon>Kitasatosporales</taxon>
        <taxon>Streptomycetaceae</taxon>
        <taxon>Streptomyces</taxon>
    </lineage>
</organism>
<keyword evidence="1" id="KW-0812">Transmembrane</keyword>
<keyword evidence="1" id="KW-1133">Transmembrane helix</keyword>
<dbReference type="Proteomes" id="UP000642673">
    <property type="component" value="Unassembled WGS sequence"/>
</dbReference>